<keyword evidence="2" id="KW-0347">Helicase</keyword>
<dbReference type="InterPro" id="IPR027417">
    <property type="entry name" value="P-loop_NTPase"/>
</dbReference>
<evidence type="ECO:0000313" key="5">
    <source>
        <dbReference type="Proteomes" id="UP000524321"/>
    </source>
</evidence>
<comment type="caution">
    <text evidence="4">The sequence shown here is derived from an EMBL/GenBank/DDBJ whole genome shotgun (WGS) entry which is preliminary data.</text>
</comment>
<keyword evidence="2" id="KW-0547">Nucleotide-binding</keyword>
<dbReference type="Pfam" id="PF00271">
    <property type="entry name" value="Helicase_C"/>
    <property type="match status" value="1"/>
</dbReference>
<feature type="domain" description="Helicase C-terminal" evidence="3">
    <location>
        <begin position="1"/>
        <end position="119"/>
    </location>
</feature>
<reference evidence="4 5" key="2">
    <citation type="submission" date="2020-07" db="EMBL/GenBank/DDBJ databases">
        <title>Bacterial metabolism rescues the inhibition of intestinal drug absorption by food and drug additives.</title>
        <authorList>
            <person name="Zou L."/>
            <person name="Spanogiannopoulos P."/>
            <person name="Chien H.-C."/>
            <person name="Pieper L.M."/>
            <person name="Cai W."/>
            <person name="Khuri N."/>
            <person name="Pottel J."/>
            <person name="Vora B."/>
            <person name="Ni Z."/>
            <person name="Tsakalozou E."/>
            <person name="Zhang W."/>
            <person name="Shoichet B.K."/>
            <person name="Giacomini K.M."/>
            <person name="Turnbaugh P.J."/>
        </authorList>
    </citation>
    <scope>NUCLEOTIDE SEQUENCE [LARGE SCALE GENOMIC DNA]</scope>
    <source>
        <strain evidence="4 5">B33</strain>
    </source>
</reference>
<dbReference type="PROSITE" id="PS51194">
    <property type="entry name" value="HELICASE_CTER"/>
    <property type="match status" value="1"/>
</dbReference>
<dbReference type="PANTHER" id="PTHR47964">
    <property type="entry name" value="ATP-DEPENDENT DNA HELICASE HOMOLOG RECG, CHLOROPLASTIC"/>
    <property type="match status" value="1"/>
</dbReference>
<dbReference type="InterPro" id="IPR047112">
    <property type="entry name" value="RecG/Mfd"/>
</dbReference>
<keyword evidence="2" id="KW-0067">ATP-binding</keyword>
<proteinExistence type="predicted"/>
<evidence type="ECO:0000256" key="2">
    <source>
        <dbReference type="ARBA" id="ARBA00022806"/>
    </source>
</evidence>
<organism evidence="4 5">
    <name type="scientific">Phocaeicola vulgatus</name>
    <name type="common">Bacteroides vulgatus</name>
    <dbReference type="NCBI Taxonomy" id="821"/>
    <lineage>
        <taxon>Bacteria</taxon>
        <taxon>Pseudomonadati</taxon>
        <taxon>Bacteroidota</taxon>
        <taxon>Bacteroidia</taxon>
        <taxon>Bacteroidales</taxon>
        <taxon>Bacteroidaceae</taxon>
        <taxon>Phocaeicola</taxon>
    </lineage>
</organism>
<name>A0A7Y6PI78_PHOVU</name>
<dbReference type="Proteomes" id="UP000524321">
    <property type="component" value="Unassembled WGS sequence"/>
</dbReference>
<dbReference type="GO" id="GO:0003678">
    <property type="term" value="F:DNA helicase activity"/>
    <property type="evidence" value="ECO:0007669"/>
    <property type="project" value="TreeGrafter"/>
</dbReference>
<dbReference type="PANTHER" id="PTHR47964:SF1">
    <property type="entry name" value="ATP-DEPENDENT DNA HELICASE HOMOLOG RECG, CHLOROPLASTIC"/>
    <property type="match status" value="1"/>
</dbReference>
<feature type="non-terminal residue" evidence="4">
    <location>
        <position position="154"/>
    </location>
</feature>
<dbReference type="InterPro" id="IPR001650">
    <property type="entry name" value="Helicase_C-like"/>
</dbReference>
<protein>
    <submittedName>
        <fullName evidence="4">Transcription-repair coupling factor</fullName>
    </submittedName>
</protein>
<dbReference type="GO" id="GO:0006281">
    <property type="term" value="P:DNA repair"/>
    <property type="evidence" value="ECO:0007669"/>
    <property type="project" value="InterPro"/>
</dbReference>
<dbReference type="RefSeq" id="WP_260403501.1">
    <property type="nucleotide sequence ID" value="NZ_JABWDJ010000334.1"/>
</dbReference>
<evidence type="ECO:0000256" key="1">
    <source>
        <dbReference type="ARBA" id="ARBA00022801"/>
    </source>
</evidence>
<sequence>VPDARVDFAHGQMSERELENVMYSFVNGDIDVLVSTTIIETGLDISNVNTMIIHDSDRYGLSQLYQLRGRIGRSNRTAYAFLMYRKNVMLKETAEKRLAAIREYTDLGSGFKIAMRDLELRGAGNLLGAQQHGHMNAVGYDLYCKMLNEAVKEA</sequence>
<keyword evidence="1" id="KW-0378">Hydrolase</keyword>
<feature type="non-terminal residue" evidence="4">
    <location>
        <position position="1"/>
    </location>
</feature>
<dbReference type="AlphaFoldDB" id="A0A7Y6PI78"/>
<dbReference type="SMART" id="SM00490">
    <property type="entry name" value="HELICc"/>
    <property type="match status" value="1"/>
</dbReference>
<evidence type="ECO:0000259" key="3">
    <source>
        <dbReference type="PROSITE" id="PS51194"/>
    </source>
</evidence>
<reference evidence="4 5" key="1">
    <citation type="submission" date="2020-04" db="EMBL/GenBank/DDBJ databases">
        <authorList>
            <person name="Pieper L."/>
        </authorList>
    </citation>
    <scope>NUCLEOTIDE SEQUENCE [LARGE SCALE GENOMIC DNA]</scope>
    <source>
        <strain evidence="4 5">B33</strain>
    </source>
</reference>
<dbReference type="Gene3D" id="3.40.50.300">
    <property type="entry name" value="P-loop containing nucleotide triphosphate hydrolases"/>
    <property type="match status" value="1"/>
</dbReference>
<dbReference type="SUPFAM" id="SSF52540">
    <property type="entry name" value="P-loop containing nucleoside triphosphate hydrolases"/>
    <property type="match status" value="1"/>
</dbReference>
<dbReference type="GO" id="GO:0016787">
    <property type="term" value="F:hydrolase activity"/>
    <property type="evidence" value="ECO:0007669"/>
    <property type="project" value="UniProtKB-KW"/>
</dbReference>
<evidence type="ECO:0000313" key="4">
    <source>
        <dbReference type="EMBL" id="NVB76305.1"/>
    </source>
</evidence>
<accession>A0A7Y6PI78</accession>
<gene>
    <name evidence="4" type="ORF">HUV05_23005</name>
</gene>
<dbReference type="EMBL" id="JABWDJ010000334">
    <property type="protein sequence ID" value="NVB76305.1"/>
    <property type="molecule type" value="Genomic_DNA"/>
</dbReference>